<dbReference type="EMBL" id="MFKT01000029">
    <property type="protein sequence ID" value="OGG52437.1"/>
    <property type="molecule type" value="Genomic_DNA"/>
</dbReference>
<dbReference type="GO" id="GO:0003700">
    <property type="term" value="F:DNA-binding transcription factor activity"/>
    <property type="evidence" value="ECO:0007669"/>
    <property type="project" value="InterPro"/>
</dbReference>
<dbReference type="SUPFAM" id="SSF46785">
    <property type="entry name" value="Winged helix' DNA-binding domain"/>
    <property type="match status" value="1"/>
</dbReference>
<dbReference type="SMART" id="SM00418">
    <property type="entry name" value="HTH_ARSR"/>
    <property type="match status" value="1"/>
</dbReference>
<dbReference type="InterPro" id="IPR001845">
    <property type="entry name" value="HTH_ArsR_DNA-bd_dom"/>
</dbReference>
<reference evidence="5 6" key="1">
    <citation type="journal article" date="2016" name="Nat. Commun.">
        <title>Thousands of microbial genomes shed light on interconnected biogeochemical processes in an aquifer system.</title>
        <authorList>
            <person name="Anantharaman K."/>
            <person name="Brown C.T."/>
            <person name="Hug L.A."/>
            <person name="Sharon I."/>
            <person name="Castelle C.J."/>
            <person name="Probst A.J."/>
            <person name="Thomas B.C."/>
            <person name="Singh A."/>
            <person name="Wilkins M.J."/>
            <person name="Karaoz U."/>
            <person name="Brodie E.L."/>
            <person name="Williams K.H."/>
            <person name="Hubbard S.S."/>
            <person name="Banfield J.F."/>
        </authorList>
    </citation>
    <scope>NUCLEOTIDE SEQUENCE [LARGE SCALE GENOMIC DNA]</scope>
</reference>
<dbReference type="PANTHER" id="PTHR33154">
    <property type="entry name" value="TRANSCRIPTIONAL REGULATOR, ARSR FAMILY"/>
    <property type="match status" value="1"/>
</dbReference>
<name>A0A1F6CTK3_9BACT</name>
<evidence type="ECO:0000256" key="3">
    <source>
        <dbReference type="ARBA" id="ARBA00023163"/>
    </source>
</evidence>
<evidence type="ECO:0000313" key="6">
    <source>
        <dbReference type="Proteomes" id="UP000176863"/>
    </source>
</evidence>
<dbReference type="PANTHER" id="PTHR33154:SF33">
    <property type="entry name" value="TRANSCRIPTIONAL REPRESSOR SDPR"/>
    <property type="match status" value="1"/>
</dbReference>
<evidence type="ECO:0000256" key="2">
    <source>
        <dbReference type="ARBA" id="ARBA00023125"/>
    </source>
</evidence>
<gene>
    <name evidence="5" type="ORF">A2851_05335</name>
</gene>
<feature type="domain" description="HTH arsR-type" evidence="4">
    <location>
        <begin position="1"/>
        <end position="90"/>
    </location>
</feature>
<keyword evidence="1" id="KW-0805">Transcription regulation</keyword>
<dbReference type="Gene3D" id="1.10.10.10">
    <property type="entry name" value="Winged helix-like DNA-binding domain superfamily/Winged helix DNA-binding domain"/>
    <property type="match status" value="1"/>
</dbReference>
<evidence type="ECO:0000256" key="1">
    <source>
        <dbReference type="ARBA" id="ARBA00023015"/>
    </source>
</evidence>
<dbReference type="InterPro" id="IPR011991">
    <property type="entry name" value="ArsR-like_HTH"/>
</dbReference>
<dbReference type="InterPro" id="IPR036390">
    <property type="entry name" value="WH_DNA-bd_sf"/>
</dbReference>
<dbReference type="STRING" id="1798480.A2851_05335"/>
<dbReference type="AlphaFoldDB" id="A0A1F6CTK3"/>
<accession>A0A1F6CTK3</accession>
<evidence type="ECO:0000259" key="4">
    <source>
        <dbReference type="PROSITE" id="PS50987"/>
    </source>
</evidence>
<dbReference type="Proteomes" id="UP000176863">
    <property type="component" value="Unassembled WGS sequence"/>
</dbReference>
<dbReference type="InterPro" id="IPR051081">
    <property type="entry name" value="HTH_MetalResp_TranReg"/>
</dbReference>
<dbReference type="CDD" id="cd00090">
    <property type="entry name" value="HTH_ARSR"/>
    <property type="match status" value="1"/>
</dbReference>
<evidence type="ECO:0000313" key="5">
    <source>
        <dbReference type="EMBL" id="OGG52437.1"/>
    </source>
</evidence>
<organism evidence="5 6">
    <name type="scientific">Candidatus Kaiserbacteria bacterium RIFCSPHIGHO2_01_FULL_53_29</name>
    <dbReference type="NCBI Taxonomy" id="1798480"/>
    <lineage>
        <taxon>Bacteria</taxon>
        <taxon>Candidatus Kaiseribacteriota</taxon>
    </lineage>
</organism>
<protein>
    <recommendedName>
        <fullName evidence="4">HTH arsR-type domain-containing protein</fullName>
    </recommendedName>
</protein>
<keyword evidence="2" id="KW-0238">DNA-binding</keyword>
<dbReference type="PRINTS" id="PR00778">
    <property type="entry name" value="HTHARSR"/>
</dbReference>
<proteinExistence type="predicted"/>
<keyword evidence="3" id="KW-0804">Transcription</keyword>
<dbReference type="Pfam" id="PF01022">
    <property type="entry name" value="HTH_5"/>
    <property type="match status" value="1"/>
</dbReference>
<dbReference type="GO" id="GO:0003677">
    <property type="term" value="F:DNA binding"/>
    <property type="evidence" value="ECO:0007669"/>
    <property type="project" value="UniProtKB-KW"/>
</dbReference>
<comment type="caution">
    <text evidence="5">The sequence shown here is derived from an EMBL/GenBank/DDBJ whole genome shotgun (WGS) entry which is preliminary data.</text>
</comment>
<dbReference type="PROSITE" id="PS50987">
    <property type="entry name" value="HTH_ARSR_2"/>
    <property type="match status" value="1"/>
</dbReference>
<sequence length="90" mass="10317">MKDMQRWTIVFKALSNLNRLKIVILLSTRRKMNVGDIAEALRISVTATSNHLIMLQKLGVLGVEGRDGHVFYSLNSRMPQDFTKTVRLFI</sequence>
<dbReference type="InterPro" id="IPR036388">
    <property type="entry name" value="WH-like_DNA-bd_sf"/>
</dbReference>